<dbReference type="InterPro" id="IPR000183">
    <property type="entry name" value="Orn/DAP/Arg_de-COase"/>
</dbReference>
<feature type="binding site" evidence="5">
    <location>
        <position position="339"/>
    </location>
    <ligand>
        <name>substrate</name>
    </ligand>
</feature>
<feature type="binding site" evidence="5">
    <location>
        <position position="228"/>
    </location>
    <ligand>
        <name>pyridoxal 5'-phosphate</name>
        <dbReference type="ChEBI" id="CHEBI:597326"/>
    </ligand>
</feature>
<evidence type="ECO:0000256" key="3">
    <source>
        <dbReference type="ARBA" id="ARBA00022898"/>
    </source>
</evidence>
<feature type="domain" description="Orn/DAP/Arg decarboxylase 2 N-terminal" evidence="10">
    <location>
        <begin position="34"/>
        <end position="275"/>
    </location>
</feature>
<dbReference type="GO" id="GO:0008836">
    <property type="term" value="F:diaminopimelate decarboxylase activity"/>
    <property type="evidence" value="ECO:0007669"/>
    <property type="project" value="UniProtKB-UniRule"/>
</dbReference>
<dbReference type="SUPFAM" id="SSF50621">
    <property type="entry name" value="Alanine racemase C-terminal domain-like"/>
    <property type="match status" value="1"/>
</dbReference>
<dbReference type="GO" id="GO:0009089">
    <property type="term" value="P:lysine biosynthetic process via diaminopimelate"/>
    <property type="evidence" value="ECO:0007669"/>
    <property type="project" value="UniProtKB-UniRule"/>
</dbReference>
<dbReference type="PRINTS" id="PR01181">
    <property type="entry name" value="DAPDCRBXLASE"/>
</dbReference>
<comment type="function">
    <text evidence="5">Specifically catalyzes the decarboxylation of meso-diaminopimelate (meso-DAP) to L-lysine.</text>
</comment>
<evidence type="ECO:0000256" key="7">
    <source>
        <dbReference type="PIRSR" id="PIRSR600183-50"/>
    </source>
</evidence>
<dbReference type="RefSeq" id="WP_084373861.1">
    <property type="nucleotide sequence ID" value="NZ_FWYF01000003.1"/>
</dbReference>
<name>A0A1W2GKA3_REIFA</name>
<evidence type="ECO:0000256" key="1">
    <source>
        <dbReference type="ARBA" id="ARBA00001933"/>
    </source>
</evidence>
<feature type="binding site" evidence="5">
    <location>
        <position position="366"/>
    </location>
    <ligand>
        <name>substrate</name>
    </ligand>
</feature>
<dbReference type="OrthoDB" id="9802241at2"/>
<dbReference type="PROSITE" id="PS00878">
    <property type="entry name" value="ODR_DC_2_1"/>
    <property type="match status" value="1"/>
</dbReference>
<comment type="cofactor">
    <cofactor evidence="1 5 7 8">
        <name>pyridoxal 5'-phosphate</name>
        <dbReference type="ChEBI" id="CHEBI:597326"/>
    </cofactor>
</comment>
<organism evidence="11 12">
    <name type="scientific">Reichenbachiella faecimaris</name>
    <dbReference type="NCBI Taxonomy" id="692418"/>
    <lineage>
        <taxon>Bacteria</taxon>
        <taxon>Pseudomonadati</taxon>
        <taxon>Bacteroidota</taxon>
        <taxon>Cytophagia</taxon>
        <taxon>Cytophagales</taxon>
        <taxon>Reichenbachiellaceae</taxon>
        <taxon>Reichenbachiella</taxon>
    </lineage>
</organism>
<evidence type="ECO:0000259" key="9">
    <source>
        <dbReference type="Pfam" id="PF00278"/>
    </source>
</evidence>
<comment type="catalytic activity">
    <reaction evidence="5 8">
        <text>meso-2,6-diaminopimelate + H(+) = L-lysine + CO2</text>
        <dbReference type="Rhea" id="RHEA:15101"/>
        <dbReference type="ChEBI" id="CHEBI:15378"/>
        <dbReference type="ChEBI" id="CHEBI:16526"/>
        <dbReference type="ChEBI" id="CHEBI:32551"/>
        <dbReference type="ChEBI" id="CHEBI:57791"/>
        <dbReference type="EC" id="4.1.1.20"/>
    </reaction>
</comment>
<evidence type="ECO:0000256" key="6">
    <source>
        <dbReference type="NCBIfam" id="TIGR01048"/>
    </source>
</evidence>
<dbReference type="Gene3D" id="3.20.20.10">
    <property type="entry name" value="Alanine racemase"/>
    <property type="match status" value="1"/>
</dbReference>
<feature type="modified residue" description="N6-(pyridoxal phosphate)lysine" evidence="5 7">
    <location>
        <position position="57"/>
    </location>
</feature>
<dbReference type="CDD" id="cd06828">
    <property type="entry name" value="PLPDE_III_DapDC"/>
    <property type="match status" value="1"/>
</dbReference>
<evidence type="ECO:0000256" key="4">
    <source>
        <dbReference type="ARBA" id="ARBA00023239"/>
    </source>
</evidence>
<evidence type="ECO:0000256" key="5">
    <source>
        <dbReference type="HAMAP-Rule" id="MF_02120"/>
    </source>
</evidence>
<feature type="binding site" evidence="5">
    <location>
        <position position="308"/>
    </location>
    <ligand>
        <name>substrate</name>
    </ligand>
</feature>
<dbReference type="UniPathway" id="UPA00034">
    <property type="reaction ID" value="UER00027"/>
</dbReference>
<feature type="binding site" evidence="5">
    <location>
        <position position="366"/>
    </location>
    <ligand>
        <name>pyridoxal 5'-phosphate</name>
        <dbReference type="ChEBI" id="CHEBI:597326"/>
    </ligand>
</feature>
<sequence>MKLENNTYNIQGIKIDELAREFGTPLYVYDASVIQEHLDRFRAGFSSVDLKVKYACKALTNMSIMKYLLKQGTGLDTVSLAEIQMGMTVGFEPNDMVFTPNCVDFSEIIEAVELGVKINIENLSNLEKFGKKYGGSVPVCIRLNPQIAAQSNNEKVDWWHKQSKFGISLDQIENVKALEAKYGLTIDGIHIHSSSVIMSPEIFINGAKAVFDIAMQFEQLDFIDFGGGIKVDVGDGNEVIDVLELGKQLDVEFSSFCKKYGRRLQLWFEPGRFLVGNAGSLITTCVLRKRNGGTEFIGVDSGFNQLIRPMMYGAYHEIVNASKPNGSQQKYTVVGNICEIDNFAVDRMLPETQEGDLVVLKSAGAYGYSMASNYNSRFRPAEVFIVGGEAHLVRKRDSYEDLVRNQIVID</sequence>
<keyword evidence="3 5" id="KW-0663">Pyridoxal phosphate</keyword>
<dbReference type="Pfam" id="PF02784">
    <property type="entry name" value="Orn_Arg_deC_N"/>
    <property type="match status" value="1"/>
</dbReference>
<feature type="binding site" evidence="5">
    <location>
        <begin position="269"/>
        <end position="272"/>
    </location>
    <ligand>
        <name>pyridoxal 5'-phosphate</name>
        <dbReference type="ChEBI" id="CHEBI:597326"/>
    </ligand>
</feature>
<evidence type="ECO:0000313" key="12">
    <source>
        <dbReference type="Proteomes" id="UP000192472"/>
    </source>
</evidence>
<dbReference type="Gene3D" id="2.40.37.10">
    <property type="entry name" value="Lyase, Ornithine Decarboxylase, Chain A, domain 1"/>
    <property type="match status" value="1"/>
</dbReference>
<dbReference type="GO" id="GO:0030170">
    <property type="term" value="F:pyridoxal phosphate binding"/>
    <property type="evidence" value="ECO:0007669"/>
    <property type="project" value="UniProtKB-UniRule"/>
</dbReference>
<dbReference type="PANTHER" id="PTHR43727">
    <property type="entry name" value="DIAMINOPIMELATE DECARBOXYLASE"/>
    <property type="match status" value="1"/>
</dbReference>
<evidence type="ECO:0000313" key="11">
    <source>
        <dbReference type="EMBL" id="SMD37095.1"/>
    </source>
</evidence>
<dbReference type="PRINTS" id="PR01179">
    <property type="entry name" value="ODADCRBXLASE"/>
</dbReference>
<accession>A0A1W2GKA3</accession>
<protein>
    <recommendedName>
        <fullName evidence="5 6">Diaminopimelate decarboxylase</fullName>
        <shortName evidence="5">DAP decarboxylase</shortName>
        <shortName evidence="5">DAPDC</shortName>
        <ecNumber evidence="5 6">4.1.1.20</ecNumber>
    </recommendedName>
</protein>
<keyword evidence="5" id="KW-0028">Amino-acid biosynthesis</keyword>
<feature type="active site" description="Proton donor" evidence="7">
    <location>
        <position position="338"/>
    </location>
</feature>
<dbReference type="Proteomes" id="UP000192472">
    <property type="component" value="Unassembled WGS sequence"/>
</dbReference>
<dbReference type="InterPro" id="IPR002986">
    <property type="entry name" value="DAP_deCOOHase_LysA"/>
</dbReference>
<evidence type="ECO:0000256" key="2">
    <source>
        <dbReference type="ARBA" id="ARBA00022793"/>
    </source>
</evidence>
<dbReference type="SUPFAM" id="SSF51419">
    <property type="entry name" value="PLP-binding barrel"/>
    <property type="match status" value="1"/>
</dbReference>
<dbReference type="InterPro" id="IPR009006">
    <property type="entry name" value="Ala_racemase/Decarboxylase_C"/>
</dbReference>
<dbReference type="EC" id="4.1.1.20" evidence="5 6"/>
<keyword evidence="4 5" id="KW-0456">Lyase</keyword>
<reference evidence="11 12" key="1">
    <citation type="submission" date="2017-04" db="EMBL/GenBank/DDBJ databases">
        <authorList>
            <person name="Afonso C.L."/>
            <person name="Miller P.J."/>
            <person name="Scott M.A."/>
            <person name="Spackman E."/>
            <person name="Goraichik I."/>
            <person name="Dimitrov K.M."/>
            <person name="Suarez D.L."/>
            <person name="Swayne D.E."/>
        </authorList>
    </citation>
    <scope>NUCLEOTIDE SEQUENCE [LARGE SCALE GENOMIC DNA]</scope>
    <source>
        <strain evidence="11 12">DSM 26133</strain>
    </source>
</reference>
<dbReference type="STRING" id="692418.SAMN04488029_3236"/>
<gene>
    <name evidence="5" type="primary">lysA</name>
    <name evidence="11" type="ORF">SAMN04488029_3236</name>
</gene>
<dbReference type="PANTHER" id="PTHR43727:SF2">
    <property type="entry name" value="GROUP IV DECARBOXYLASE"/>
    <property type="match status" value="1"/>
</dbReference>
<evidence type="ECO:0000256" key="8">
    <source>
        <dbReference type="RuleBase" id="RU003738"/>
    </source>
</evidence>
<dbReference type="NCBIfam" id="TIGR01048">
    <property type="entry name" value="lysA"/>
    <property type="match status" value="1"/>
</dbReference>
<keyword evidence="12" id="KW-1185">Reference proteome</keyword>
<keyword evidence="5 8" id="KW-0457">Lysine biosynthesis</keyword>
<comment type="pathway">
    <text evidence="5 8">Amino-acid biosynthesis; L-lysine biosynthesis via DAP pathway; L-lysine from DL-2,6-diaminopimelate: step 1/1.</text>
</comment>
<dbReference type="InterPro" id="IPR022643">
    <property type="entry name" value="De-COase2_C"/>
</dbReference>
<comment type="subunit">
    <text evidence="5">Homodimer.</text>
</comment>
<feature type="binding site" evidence="5">
    <location>
        <position position="272"/>
    </location>
    <ligand>
        <name>substrate</name>
    </ligand>
</feature>
<comment type="similarity">
    <text evidence="5">Belongs to the Orn/Lys/Arg decarboxylase class-II family. LysA subfamily.</text>
</comment>
<proteinExistence type="inferred from homology"/>
<dbReference type="InterPro" id="IPR022653">
    <property type="entry name" value="De-COase2_pyr-phos_BS"/>
</dbReference>
<dbReference type="InterPro" id="IPR029066">
    <property type="entry name" value="PLP-binding_barrel"/>
</dbReference>
<evidence type="ECO:0000259" key="10">
    <source>
        <dbReference type="Pfam" id="PF02784"/>
    </source>
</evidence>
<feature type="domain" description="Orn/DAP/Arg decarboxylase 2 C-terminal" evidence="9">
    <location>
        <begin position="26"/>
        <end position="364"/>
    </location>
</feature>
<feature type="binding site" evidence="5">
    <location>
        <position position="312"/>
    </location>
    <ligand>
        <name>substrate</name>
    </ligand>
</feature>
<dbReference type="AlphaFoldDB" id="A0A1W2GKA3"/>
<dbReference type="EMBL" id="FWYF01000003">
    <property type="protein sequence ID" value="SMD37095.1"/>
    <property type="molecule type" value="Genomic_DNA"/>
</dbReference>
<dbReference type="HAMAP" id="MF_02120">
    <property type="entry name" value="LysA"/>
    <property type="match status" value="1"/>
</dbReference>
<keyword evidence="2 5" id="KW-0210">Decarboxylase</keyword>
<dbReference type="InterPro" id="IPR022644">
    <property type="entry name" value="De-COase2_N"/>
</dbReference>
<dbReference type="Pfam" id="PF00278">
    <property type="entry name" value="Orn_DAP_Arg_deC"/>
    <property type="match status" value="1"/>
</dbReference>